<keyword evidence="5 6" id="KW-0472">Membrane</keyword>
<keyword evidence="4 6" id="KW-1133">Transmembrane helix</keyword>
<keyword evidence="9" id="KW-1185">Reference proteome</keyword>
<feature type="transmembrane region" description="Helical" evidence="6">
    <location>
        <begin position="383"/>
        <end position="401"/>
    </location>
</feature>
<evidence type="ECO:0000313" key="9">
    <source>
        <dbReference type="Proteomes" id="UP000183988"/>
    </source>
</evidence>
<evidence type="ECO:0000313" key="8">
    <source>
        <dbReference type="EMBL" id="SHG34492.1"/>
    </source>
</evidence>
<name>A0A1M5J1S7_9BACI</name>
<dbReference type="RefSeq" id="WP_072890980.1">
    <property type="nucleotide sequence ID" value="NZ_FQVW01000027.1"/>
</dbReference>
<feature type="transmembrane region" description="Helical" evidence="6">
    <location>
        <begin position="325"/>
        <end position="348"/>
    </location>
</feature>
<keyword evidence="2" id="KW-1003">Cell membrane</keyword>
<feature type="transmembrane region" description="Helical" evidence="6">
    <location>
        <begin position="258"/>
        <end position="284"/>
    </location>
</feature>
<evidence type="ECO:0000259" key="7">
    <source>
        <dbReference type="Pfam" id="PF12698"/>
    </source>
</evidence>
<dbReference type="PANTHER" id="PTHR30294:SF29">
    <property type="entry name" value="MULTIDRUG ABC TRANSPORTER PERMEASE YBHS-RELATED"/>
    <property type="match status" value="1"/>
</dbReference>
<sequence length="406" mass="47368">MDFLKHVFLFSTNNVLQLRRKWLTLPLLLLFPIVILGLLITIIISFMNPSESEPIPVALIDLDETEETKMVIELMEETSLLGDYIHMKHMTEIDAEQAMKDNEVVSYIVFPNSFTEKLYTGESVTLSVVGNPNHSTESYLIKELVDSISRHISVSQASILTINRYAKQLPIDQETRSDYLFEQFKEFLFYTLGKDRVLKEDEVNNQATVNPTLYFGLGAWFMIITIWLFSIYNLIYRENSLNIKQRMSLYGVTEFQQILARILVTLLVVMILMLGSIFLVNHLLEFEWTSETIFKTLWIMALYSLTFLGIMAFLEIWLKSQKLRLLFQALFLVGTMLVSGAIVPTIYFPTYIQEYIQKLYSTDAFHWLQELVLSQRLYIEYSILIWSSIIILLLIGVSSVWKERFR</sequence>
<dbReference type="Gene3D" id="3.40.1710.10">
    <property type="entry name" value="abc type-2 transporter like domain"/>
    <property type="match status" value="1"/>
</dbReference>
<dbReference type="AlphaFoldDB" id="A0A1M5J1S7"/>
<dbReference type="EMBL" id="FQVW01000027">
    <property type="protein sequence ID" value="SHG34492.1"/>
    <property type="molecule type" value="Genomic_DNA"/>
</dbReference>
<accession>A0A1M5J1S7</accession>
<keyword evidence="3 6" id="KW-0812">Transmembrane</keyword>
<feature type="domain" description="ABC-2 type transporter transmembrane" evidence="7">
    <location>
        <begin position="24"/>
        <end position="398"/>
    </location>
</feature>
<evidence type="ECO:0000256" key="1">
    <source>
        <dbReference type="ARBA" id="ARBA00004651"/>
    </source>
</evidence>
<evidence type="ECO:0000256" key="4">
    <source>
        <dbReference type="ARBA" id="ARBA00022989"/>
    </source>
</evidence>
<dbReference type="STRING" id="930117.SAMN05216225_102744"/>
<evidence type="ECO:0000256" key="6">
    <source>
        <dbReference type="SAM" id="Phobius"/>
    </source>
</evidence>
<feature type="transmembrane region" description="Helical" evidence="6">
    <location>
        <begin position="296"/>
        <end position="318"/>
    </location>
</feature>
<feature type="transmembrane region" description="Helical" evidence="6">
    <location>
        <begin position="213"/>
        <end position="237"/>
    </location>
</feature>
<dbReference type="GO" id="GO:0140359">
    <property type="term" value="F:ABC-type transporter activity"/>
    <property type="evidence" value="ECO:0007669"/>
    <property type="project" value="InterPro"/>
</dbReference>
<evidence type="ECO:0000256" key="5">
    <source>
        <dbReference type="ARBA" id="ARBA00023136"/>
    </source>
</evidence>
<evidence type="ECO:0000256" key="2">
    <source>
        <dbReference type="ARBA" id="ARBA00022475"/>
    </source>
</evidence>
<reference evidence="8 9" key="1">
    <citation type="submission" date="2016-11" db="EMBL/GenBank/DDBJ databases">
        <authorList>
            <person name="Jaros S."/>
            <person name="Januszkiewicz K."/>
            <person name="Wedrychowicz H."/>
        </authorList>
    </citation>
    <scope>NUCLEOTIDE SEQUENCE [LARGE SCALE GENOMIC DNA]</scope>
    <source>
        <strain evidence="8 9">IBRC-M 10683</strain>
    </source>
</reference>
<organism evidence="8 9">
    <name type="scientific">Ornithinibacillus halophilus</name>
    <dbReference type="NCBI Taxonomy" id="930117"/>
    <lineage>
        <taxon>Bacteria</taxon>
        <taxon>Bacillati</taxon>
        <taxon>Bacillota</taxon>
        <taxon>Bacilli</taxon>
        <taxon>Bacillales</taxon>
        <taxon>Bacillaceae</taxon>
        <taxon>Ornithinibacillus</taxon>
    </lineage>
</organism>
<gene>
    <name evidence="8" type="ORF">SAMN05216225_102744</name>
</gene>
<dbReference type="InterPro" id="IPR051449">
    <property type="entry name" value="ABC-2_transporter_component"/>
</dbReference>
<dbReference type="PANTHER" id="PTHR30294">
    <property type="entry name" value="MEMBRANE COMPONENT OF ABC TRANSPORTER YHHJ-RELATED"/>
    <property type="match status" value="1"/>
</dbReference>
<dbReference type="Proteomes" id="UP000183988">
    <property type="component" value="Unassembled WGS sequence"/>
</dbReference>
<feature type="transmembrane region" description="Helical" evidence="6">
    <location>
        <begin position="27"/>
        <end position="47"/>
    </location>
</feature>
<dbReference type="GO" id="GO:0005886">
    <property type="term" value="C:plasma membrane"/>
    <property type="evidence" value="ECO:0007669"/>
    <property type="project" value="UniProtKB-SubCell"/>
</dbReference>
<proteinExistence type="predicted"/>
<dbReference type="Pfam" id="PF12698">
    <property type="entry name" value="ABC2_membrane_3"/>
    <property type="match status" value="1"/>
</dbReference>
<evidence type="ECO:0000256" key="3">
    <source>
        <dbReference type="ARBA" id="ARBA00022692"/>
    </source>
</evidence>
<protein>
    <submittedName>
        <fullName evidence="8">ABC-2 type transport system permease protein</fullName>
    </submittedName>
</protein>
<dbReference type="OrthoDB" id="2433097at2"/>
<comment type="subcellular location">
    <subcellularLocation>
        <location evidence="1">Cell membrane</location>
        <topology evidence="1">Multi-pass membrane protein</topology>
    </subcellularLocation>
</comment>
<dbReference type="InterPro" id="IPR013525">
    <property type="entry name" value="ABC2_TM"/>
</dbReference>